<protein>
    <submittedName>
        <fullName evidence="1">Uncharacterized protein</fullName>
    </submittedName>
</protein>
<sequence length="484" mass="52648">MDLRKTHKTRLSGFINQALKRTQSTLGNSSLPRTSKICNSGFIKDVVFGPRAFKIVPRHSLDRPGEQSKSQLTRSCIHLTSESCSQKFNFDEKVEPSEGPWSLKIGERILDSMCEDLQDPSRLSLAVGSQCLSPYSSAWSPYSSQETFFHLFSNHSTDSISVYSMSQSPDLSSDSITSDISSPRTSVRTLEPVKEANDSALSPLIANNTTYKEFEGDEDGLPASDPLGACLSRLRKAYQGKTALVPSLVGESLPFPTFRDIPSQLASDEALENILDFTQERTDSDSDDLWSNPSRLGLCGVIGDSTVIDSPCPSLPLPPLPLPPLPEDSDAEHLDFPTFGSLTNRHLHGSRNLQGHVPGPLASSVSIVPGGDIPFINASDVDDDRTIADIIHNSGNYCQARRRRTGSPLGALDIDILLSMSVSPLSLLSRGDSLPSDANTYITRAPNASKSTPNRDSLCLLPRHILERRSKEGARPQLICGPAF</sequence>
<reference evidence="1" key="1">
    <citation type="submission" date="2020-11" db="EMBL/GenBank/DDBJ databases">
        <authorList>
            <consortium name="DOE Joint Genome Institute"/>
            <person name="Ahrendt S."/>
            <person name="Riley R."/>
            <person name="Andreopoulos W."/>
            <person name="LaButti K."/>
            <person name="Pangilinan J."/>
            <person name="Ruiz-duenas F.J."/>
            <person name="Barrasa J.M."/>
            <person name="Sanchez-Garcia M."/>
            <person name="Camarero S."/>
            <person name="Miyauchi S."/>
            <person name="Serrano A."/>
            <person name="Linde D."/>
            <person name="Babiker R."/>
            <person name="Drula E."/>
            <person name="Ayuso-Fernandez I."/>
            <person name="Pacheco R."/>
            <person name="Padilla G."/>
            <person name="Ferreira P."/>
            <person name="Barriuso J."/>
            <person name="Kellner H."/>
            <person name="Castanera R."/>
            <person name="Alfaro M."/>
            <person name="Ramirez L."/>
            <person name="Pisabarro A.G."/>
            <person name="Kuo A."/>
            <person name="Tritt A."/>
            <person name="Lipzen A."/>
            <person name="He G."/>
            <person name="Yan M."/>
            <person name="Ng V."/>
            <person name="Cullen D."/>
            <person name="Martin F."/>
            <person name="Rosso M.-N."/>
            <person name="Henrissat B."/>
            <person name="Hibbett D."/>
            <person name="Martinez A.T."/>
            <person name="Grigoriev I.V."/>
        </authorList>
    </citation>
    <scope>NUCLEOTIDE SEQUENCE</scope>
    <source>
        <strain evidence="1">AH 44721</strain>
    </source>
</reference>
<dbReference type="EMBL" id="JADNYJ010000012">
    <property type="protein sequence ID" value="KAF8908114.1"/>
    <property type="molecule type" value="Genomic_DNA"/>
</dbReference>
<gene>
    <name evidence="1" type="ORF">CPB84DRAFT_202121</name>
</gene>
<keyword evidence="2" id="KW-1185">Reference proteome</keyword>
<accession>A0A9P5NYG2</accession>
<evidence type="ECO:0000313" key="2">
    <source>
        <dbReference type="Proteomes" id="UP000724874"/>
    </source>
</evidence>
<name>A0A9P5NYG2_GYMJU</name>
<dbReference type="AlphaFoldDB" id="A0A9P5NYG2"/>
<comment type="caution">
    <text evidence="1">The sequence shown here is derived from an EMBL/GenBank/DDBJ whole genome shotgun (WGS) entry which is preliminary data.</text>
</comment>
<evidence type="ECO:0000313" key="1">
    <source>
        <dbReference type="EMBL" id="KAF8908114.1"/>
    </source>
</evidence>
<proteinExistence type="predicted"/>
<organism evidence="1 2">
    <name type="scientific">Gymnopilus junonius</name>
    <name type="common">Spectacular rustgill mushroom</name>
    <name type="synonym">Gymnopilus spectabilis subsp. junonius</name>
    <dbReference type="NCBI Taxonomy" id="109634"/>
    <lineage>
        <taxon>Eukaryota</taxon>
        <taxon>Fungi</taxon>
        <taxon>Dikarya</taxon>
        <taxon>Basidiomycota</taxon>
        <taxon>Agaricomycotina</taxon>
        <taxon>Agaricomycetes</taxon>
        <taxon>Agaricomycetidae</taxon>
        <taxon>Agaricales</taxon>
        <taxon>Agaricineae</taxon>
        <taxon>Hymenogastraceae</taxon>
        <taxon>Gymnopilus</taxon>
    </lineage>
</organism>
<dbReference type="Proteomes" id="UP000724874">
    <property type="component" value="Unassembled WGS sequence"/>
</dbReference>